<dbReference type="InterPro" id="IPR006619">
    <property type="entry name" value="PGRP_domain_met/bac"/>
</dbReference>
<dbReference type="GO" id="GO:0009253">
    <property type="term" value="P:peptidoglycan catabolic process"/>
    <property type="evidence" value="ECO:0007669"/>
    <property type="project" value="InterPro"/>
</dbReference>
<evidence type="ECO:0000313" key="4">
    <source>
        <dbReference type="EMBL" id="PZR36118.1"/>
    </source>
</evidence>
<dbReference type="Pfam" id="PF01510">
    <property type="entry name" value="Amidase_2"/>
    <property type="match status" value="1"/>
</dbReference>
<dbReference type="EC" id="3.5.1.28" evidence="4"/>
<dbReference type="Proteomes" id="UP000249393">
    <property type="component" value="Unassembled WGS sequence"/>
</dbReference>
<dbReference type="PROSITE" id="PS00018">
    <property type="entry name" value="EF_HAND_1"/>
    <property type="match status" value="1"/>
</dbReference>
<gene>
    <name evidence="4" type="ORF">DI526_04645</name>
</gene>
<dbReference type="EMBL" id="QFQZ01000009">
    <property type="protein sequence ID" value="PZR36118.1"/>
    <property type="molecule type" value="Genomic_DNA"/>
</dbReference>
<dbReference type="SMART" id="SM00644">
    <property type="entry name" value="Ami_2"/>
    <property type="match status" value="1"/>
</dbReference>
<reference evidence="4 5" key="1">
    <citation type="submission" date="2017-08" db="EMBL/GenBank/DDBJ databases">
        <title>Infants hospitalized years apart are colonized by the same room-sourced microbial strains.</title>
        <authorList>
            <person name="Brooks B."/>
            <person name="Olm M.R."/>
            <person name="Firek B.A."/>
            <person name="Baker R."/>
            <person name="Thomas B.C."/>
            <person name="Morowitz M.J."/>
            <person name="Banfield J.F."/>
        </authorList>
    </citation>
    <scope>NUCLEOTIDE SEQUENCE [LARGE SCALE GENOMIC DNA]</scope>
    <source>
        <strain evidence="4">S2_003_000_R2_4</strain>
    </source>
</reference>
<evidence type="ECO:0000313" key="5">
    <source>
        <dbReference type="Proteomes" id="UP000249393"/>
    </source>
</evidence>
<feature type="domain" description="Peptidoglycan recognition protein family" evidence="3">
    <location>
        <begin position="1"/>
        <end position="120"/>
    </location>
</feature>
<accession>A0A2W5WPV9</accession>
<dbReference type="PANTHER" id="PTHR11022">
    <property type="entry name" value="PEPTIDOGLYCAN RECOGNITION PROTEIN"/>
    <property type="match status" value="1"/>
</dbReference>
<name>A0A2W5WPV9_9CAUL</name>
<dbReference type="InterPro" id="IPR002502">
    <property type="entry name" value="Amidase_domain"/>
</dbReference>
<proteinExistence type="inferred from homology"/>
<dbReference type="AlphaFoldDB" id="A0A2W5WPV9"/>
<dbReference type="InterPro" id="IPR015510">
    <property type="entry name" value="PGRP"/>
</dbReference>
<evidence type="ECO:0000256" key="1">
    <source>
        <dbReference type="ARBA" id="ARBA00007553"/>
    </source>
</evidence>
<dbReference type="InterPro" id="IPR036505">
    <property type="entry name" value="Amidase/PGRP_sf"/>
</dbReference>
<dbReference type="PANTHER" id="PTHR11022:SF41">
    <property type="entry name" value="PEPTIDOGLYCAN-RECOGNITION PROTEIN LC-RELATED"/>
    <property type="match status" value="1"/>
</dbReference>
<evidence type="ECO:0000259" key="3">
    <source>
        <dbReference type="SMART" id="SM00701"/>
    </source>
</evidence>
<evidence type="ECO:0000259" key="2">
    <source>
        <dbReference type="SMART" id="SM00644"/>
    </source>
</evidence>
<dbReference type="GO" id="GO:0008745">
    <property type="term" value="F:N-acetylmuramoyl-L-alanine amidase activity"/>
    <property type="evidence" value="ECO:0007669"/>
    <property type="project" value="UniProtKB-EC"/>
</dbReference>
<comment type="caution">
    <text evidence="4">The sequence shown here is derived from an EMBL/GenBank/DDBJ whole genome shotgun (WGS) entry which is preliminary data.</text>
</comment>
<sequence length="158" mass="17575">MKKIDYLVVHCSATPAARDIGRAEIEVMHRQRGFRTIGYHYVIRRDGTVEKGRPDNEPGAHVEGFNSRSLGICLIGGVKADGKTGENNFTPQQFAALRHMLANLQHAYPDATVLGHRDLSPDRNRDGKVSPNEWLKECPCFDVGEWLTGHPVAHPAHT</sequence>
<dbReference type="SMART" id="SM00701">
    <property type="entry name" value="PGRP"/>
    <property type="match status" value="1"/>
</dbReference>
<dbReference type="CDD" id="cd06583">
    <property type="entry name" value="PGRP"/>
    <property type="match status" value="1"/>
</dbReference>
<feature type="domain" description="N-acetylmuramoyl-L-alanine amidase" evidence="2">
    <location>
        <begin position="1"/>
        <end position="128"/>
    </location>
</feature>
<dbReference type="GO" id="GO:0008270">
    <property type="term" value="F:zinc ion binding"/>
    <property type="evidence" value="ECO:0007669"/>
    <property type="project" value="InterPro"/>
</dbReference>
<protein>
    <submittedName>
        <fullName evidence="4">Lysozyme</fullName>
        <ecNumber evidence="4">3.5.1.28</ecNumber>
    </submittedName>
</protein>
<organism evidence="4 5">
    <name type="scientific">Caulobacter segnis</name>
    <dbReference type="NCBI Taxonomy" id="88688"/>
    <lineage>
        <taxon>Bacteria</taxon>
        <taxon>Pseudomonadati</taxon>
        <taxon>Pseudomonadota</taxon>
        <taxon>Alphaproteobacteria</taxon>
        <taxon>Caulobacterales</taxon>
        <taxon>Caulobacteraceae</taxon>
        <taxon>Caulobacter</taxon>
    </lineage>
</organism>
<dbReference type="InterPro" id="IPR018247">
    <property type="entry name" value="EF_Hand_1_Ca_BS"/>
</dbReference>
<dbReference type="Gene3D" id="3.40.80.10">
    <property type="entry name" value="Peptidoglycan recognition protein-like"/>
    <property type="match status" value="1"/>
</dbReference>
<comment type="similarity">
    <text evidence="1">Belongs to the N-acetylmuramoyl-L-alanine amidase 2 family.</text>
</comment>
<keyword evidence="4" id="KW-0378">Hydrolase</keyword>
<dbReference type="SUPFAM" id="SSF55846">
    <property type="entry name" value="N-acetylmuramoyl-L-alanine amidase-like"/>
    <property type="match status" value="1"/>
</dbReference>